<dbReference type="EMBL" id="APND01000002">
    <property type="protein sequence ID" value="MES1929313.1"/>
    <property type="molecule type" value="Genomic_DNA"/>
</dbReference>
<dbReference type="EC" id="3.8.1.5" evidence="3"/>
<sequence>MTREVLRTPEERFSRLPGFAYAPHYVEVDGLRMHYVDVGPRNGPVVVLMHGEPTWAYLYRFMIEPLAAAGYRVLAPDLIGCGRSDKPGAVADYSYAKHVAWTWAWFEQLELADVTLFCQDWGSLIGLRLVAEHSDTFARVFVGNGFLPTGDQTMPRVFSLWRGFALRSPVFPVGAILQAGSKRWLSRDERAAYLAPFPDKRYMAGTRAFPALVPIAPDDPATPDNRAAWESLEKFSRPFHTCFADGDPITRGADKVLRRRVPGAADAEHTTIRGARHFLQEDQGAAIAEFMLAQMGPAR</sequence>
<keyword evidence="1 3" id="KW-0378">Hydrolase</keyword>
<gene>
    <name evidence="3" type="ORF">SADO_08652</name>
</gene>
<comment type="caution">
    <text evidence="3">The sequence shown here is derived from an EMBL/GenBank/DDBJ whole genome shotgun (WGS) entry which is preliminary data.</text>
</comment>
<evidence type="ECO:0000259" key="2">
    <source>
        <dbReference type="Pfam" id="PF00561"/>
    </source>
</evidence>
<dbReference type="SUPFAM" id="SSF53474">
    <property type="entry name" value="alpha/beta-Hydrolases"/>
    <property type="match status" value="1"/>
</dbReference>
<proteinExistence type="predicted"/>
<dbReference type="RefSeq" id="WP_353110804.1">
    <property type="nucleotide sequence ID" value="NZ_APND01000002.1"/>
</dbReference>
<evidence type="ECO:0000313" key="4">
    <source>
        <dbReference type="Proteomes" id="UP001460888"/>
    </source>
</evidence>
<name>A0ABV2B0B1_9GAMM</name>
<dbReference type="Pfam" id="PF00561">
    <property type="entry name" value="Abhydrolase_1"/>
    <property type="match status" value="1"/>
</dbReference>
<keyword evidence="4" id="KW-1185">Reference proteome</keyword>
<dbReference type="InterPro" id="IPR029058">
    <property type="entry name" value="AB_hydrolase_fold"/>
</dbReference>
<accession>A0ABV2B0B1</accession>
<dbReference type="PANTHER" id="PTHR43329">
    <property type="entry name" value="EPOXIDE HYDROLASE"/>
    <property type="match status" value="1"/>
</dbReference>
<evidence type="ECO:0000313" key="3">
    <source>
        <dbReference type="EMBL" id="MES1929313.1"/>
    </source>
</evidence>
<evidence type="ECO:0000256" key="1">
    <source>
        <dbReference type="ARBA" id="ARBA00022801"/>
    </source>
</evidence>
<dbReference type="NCBIfam" id="NF002043">
    <property type="entry name" value="PRK00870.1"/>
    <property type="match status" value="1"/>
</dbReference>
<organism evidence="3 4">
    <name type="scientific">Salinisphaera dokdonensis CL-ES53</name>
    <dbReference type="NCBI Taxonomy" id="1304272"/>
    <lineage>
        <taxon>Bacteria</taxon>
        <taxon>Pseudomonadati</taxon>
        <taxon>Pseudomonadota</taxon>
        <taxon>Gammaproteobacteria</taxon>
        <taxon>Salinisphaerales</taxon>
        <taxon>Salinisphaeraceae</taxon>
        <taxon>Salinisphaera</taxon>
    </lineage>
</organism>
<dbReference type="Gene3D" id="3.40.50.1820">
    <property type="entry name" value="alpha/beta hydrolase"/>
    <property type="match status" value="1"/>
</dbReference>
<dbReference type="InterPro" id="IPR000073">
    <property type="entry name" value="AB_hydrolase_1"/>
</dbReference>
<reference evidence="3 4" key="1">
    <citation type="submission" date="2013-03" db="EMBL/GenBank/DDBJ databases">
        <title>Salinisphaera dokdonensis CL-ES53 Genome Sequencing.</title>
        <authorList>
            <person name="Li C."/>
            <person name="Lai Q."/>
            <person name="Shao Z."/>
        </authorList>
    </citation>
    <scope>NUCLEOTIDE SEQUENCE [LARGE SCALE GENOMIC DNA]</scope>
    <source>
        <strain evidence="3 4">CL-ES53</strain>
    </source>
</reference>
<dbReference type="Proteomes" id="UP001460888">
    <property type="component" value="Unassembled WGS sequence"/>
</dbReference>
<dbReference type="GO" id="GO:0018786">
    <property type="term" value="F:haloalkane dehalogenase activity"/>
    <property type="evidence" value="ECO:0007669"/>
    <property type="project" value="UniProtKB-EC"/>
</dbReference>
<feature type="domain" description="AB hydrolase-1" evidence="2">
    <location>
        <begin position="44"/>
        <end position="178"/>
    </location>
</feature>
<dbReference type="PRINTS" id="PR00412">
    <property type="entry name" value="EPOXHYDRLASE"/>
</dbReference>
<protein>
    <submittedName>
        <fullName evidence="3">Haloalkane dehalogenase</fullName>
        <ecNumber evidence="3">3.8.1.5</ecNumber>
    </submittedName>
</protein>
<dbReference type="InterPro" id="IPR000639">
    <property type="entry name" value="Epox_hydrolase-like"/>
</dbReference>